<reference evidence="1 2" key="1">
    <citation type="submission" date="2018-12" db="EMBL/GenBank/DDBJ databases">
        <authorList>
            <consortium name="Pathogen Informatics"/>
        </authorList>
    </citation>
    <scope>NUCLEOTIDE SEQUENCE [LARGE SCALE GENOMIC DNA]</scope>
    <source>
        <strain evidence="1 2">NCTC10918</strain>
    </source>
</reference>
<dbReference type="AlphaFoldDB" id="A0A3S4YIT2"/>
<organism evidence="1 2">
    <name type="scientific">Rothia dentocariosa</name>
    <dbReference type="NCBI Taxonomy" id="2047"/>
    <lineage>
        <taxon>Bacteria</taxon>
        <taxon>Bacillati</taxon>
        <taxon>Actinomycetota</taxon>
        <taxon>Actinomycetes</taxon>
        <taxon>Micrococcales</taxon>
        <taxon>Micrococcaceae</taxon>
        <taxon>Rothia</taxon>
    </lineage>
</organism>
<dbReference type="EMBL" id="LR134521">
    <property type="protein sequence ID" value="VEJ30614.1"/>
    <property type="molecule type" value="Genomic_DNA"/>
</dbReference>
<protein>
    <submittedName>
        <fullName evidence="1">Uncharacterized protein</fullName>
    </submittedName>
</protein>
<proteinExistence type="predicted"/>
<name>A0A3S4YIT2_9MICC</name>
<evidence type="ECO:0000313" key="1">
    <source>
        <dbReference type="EMBL" id="VEJ30614.1"/>
    </source>
</evidence>
<evidence type="ECO:0000313" key="2">
    <source>
        <dbReference type="Proteomes" id="UP000270988"/>
    </source>
</evidence>
<gene>
    <name evidence="1" type="ORF">NCTC10918_01898</name>
</gene>
<sequence length="134" mass="14587">MLVPVGHHRTATVPAFLTNNVHFLRQKGVRGAHHGTDIQIVLPVLDRDVKIMAARVKIGDNRLHAPVTVLIHHIAAVALAQKLFIPMLTLGPLALPRTDTNLKPGSSESLAFGVLLRCILRLCRFVHTGILPGI</sequence>
<dbReference type="Proteomes" id="UP000270988">
    <property type="component" value="Chromosome"/>
</dbReference>
<accession>A0A3S4YIT2</accession>